<feature type="binding site" evidence="6">
    <location>
        <begin position="236"/>
        <end position="240"/>
    </location>
    <ligand>
        <name>GTP</name>
        <dbReference type="ChEBI" id="CHEBI:37565"/>
    </ligand>
</feature>
<evidence type="ECO:0000256" key="6">
    <source>
        <dbReference type="PIRSR" id="PIRSR006809-1"/>
    </source>
</evidence>
<dbReference type="Gene3D" id="3.40.50.300">
    <property type="entry name" value="P-loop containing nucleotide triphosphate hydrolases"/>
    <property type="match status" value="1"/>
</dbReference>
<name>A0A7X1AX70_9BACT</name>
<evidence type="ECO:0000256" key="5">
    <source>
        <dbReference type="HAMAP-Rule" id="MF_00900"/>
    </source>
</evidence>
<keyword evidence="5" id="KW-0963">Cytoplasm</keyword>
<dbReference type="InterPro" id="IPR006073">
    <property type="entry name" value="GTP-bd"/>
</dbReference>
<dbReference type="GO" id="GO:0003924">
    <property type="term" value="F:GTPase activity"/>
    <property type="evidence" value="ECO:0007669"/>
    <property type="project" value="UniProtKB-UniRule"/>
</dbReference>
<feature type="binding site" evidence="7">
    <location>
        <position position="218"/>
    </location>
    <ligand>
        <name>Mg(2+)</name>
        <dbReference type="ChEBI" id="CHEBI:18420"/>
    </ligand>
</feature>
<feature type="binding site" evidence="6">
    <location>
        <begin position="211"/>
        <end position="218"/>
    </location>
    <ligand>
        <name>GTP</name>
        <dbReference type="ChEBI" id="CHEBI:37565"/>
    </ligand>
</feature>
<dbReference type="Gene3D" id="6.10.250.2860">
    <property type="match status" value="1"/>
</dbReference>
<accession>A0A7X1AX70</accession>
<dbReference type="CDD" id="cd01878">
    <property type="entry name" value="HflX"/>
    <property type="match status" value="1"/>
</dbReference>
<feature type="binding site" evidence="6">
    <location>
        <begin position="324"/>
        <end position="327"/>
    </location>
    <ligand>
        <name>GTP</name>
        <dbReference type="ChEBI" id="CHEBI:37565"/>
    </ligand>
</feature>
<keyword evidence="1 7" id="KW-0479">Metal-binding</keyword>
<evidence type="ECO:0000256" key="4">
    <source>
        <dbReference type="ARBA" id="ARBA00023134"/>
    </source>
</evidence>
<comment type="subunit">
    <text evidence="5">Monomer. Associates with the 50S ribosomal subunit.</text>
</comment>
<dbReference type="GO" id="GO:0005525">
    <property type="term" value="F:GTP binding"/>
    <property type="evidence" value="ECO:0007669"/>
    <property type="project" value="UniProtKB-UniRule"/>
</dbReference>
<evidence type="ECO:0000256" key="7">
    <source>
        <dbReference type="PIRSR" id="PIRSR006809-2"/>
    </source>
</evidence>
<keyword evidence="4 5" id="KW-0342">GTP-binding</keyword>
<dbReference type="PANTHER" id="PTHR10229:SF0">
    <property type="entry name" value="GTP-BINDING PROTEIN 6-RELATED"/>
    <property type="match status" value="1"/>
</dbReference>
<keyword evidence="2 5" id="KW-0547">Nucleotide-binding</keyword>
<feature type="domain" description="Hflx-type G" evidence="8">
    <location>
        <begin position="205"/>
        <end position="371"/>
    </location>
</feature>
<comment type="cofactor">
    <cofactor evidence="7">
        <name>Mg(2+)</name>
        <dbReference type="ChEBI" id="CHEBI:18420"/>
    </cofactor>
</comment>
<comment type="caution">
    <text evidence="9">The sequence shown here is derived from an EMBL/GenBank/DDBJ whole genome shotgun (WGS) entry which is preliminary data.</text>
</comment>
<dbReference type="InterPro" id="IPR016496">
    <property type="entry name" value="GTPase_HflX"/>
</dbReference>
<dbReference type="Pfam" id="PF16360">
    <property type="entry name" value="GTP-bdg_M"/>
    <property type="match status" value="1"/>
</dbReference>
<keyword evidence="3 7" id="KW-0460">Magnesium</keyword>
<reference evidence="9 10" key="1">
    <citation type="submission" date="2020-07" db="EMBL/GenBank/DDBJ databases">
        <authorList>
            <person name="Feng X."/>
        </authorList>
    </citation>
    <scope>NUCLEOTIDE SEQUENCE [LARGE SCALE GENOMIC DNA]</scope>
    <source>
        <strain evidence="9 10">JCM14086</strain>
    </source>
</reference>
<dbReference type="InterPro" id="IPR042108">
    <property type="entry name" value="GTPase_HflX_N_sf"/>
</dbReference>
<keyword evidence="10" id="KW-1185">Reference proteome</keyword>
<evidence type="ECO:0000313" key="10">
    <source>
        <dbReference type="Proteomes" id="UP000525652"/>
    </source>
</evidence>
<evidence type="ECO:0000256" key="3">
    <source>
        <dbReference type="ARBA" id="ARBA00022842"/>
    </source>
</evidence>
<dbReference type="Proteomes" id="UP000525652">
    <property type="component" value="Unassembled WGS sequence"/>
</dbReference>
<dbReference type="PIRSF" id="PIRSF006809">
    <property type="entry name" value="GTP-binding_hflX_prd"/>
    <property type="match status" value="1"/>
</dbReference>
<feature type="binding site" evidence="6">
    <location>
        <begin position="258"/>
        <end position="261"/>
    </location>
    <ligand>
        <name>GTP</name>
        <dbReference type="ChEBI" id="CHEBI:37565"/>
    </ligand>
</feature>
<gene>
    <name evidence="5 9" type="primary">hflX</name>
    <name evidence="9" type="ORF">H5P30_07255</name>
</gene>
<evidence type="ECO:0000313" key="9">
    <source>
        <dbReference type="EMBL" id="MBC2601572.1"/>
    </source>
</evidence>
<dbReference type="InterPro" id="IPR025121">
    <property type="entry name" value="GTPase_HflX_N"/>
</dbReference>
<dbReference type="PROSITE" id="PS51705">
    <property type="entry name" value="G_HFLX"/>
    <property type="match status" value="1"/>
</dbReference>
<dbReference type="RefSeq" id="WP_185692288.1">
    <property type="nucleotide sequence ID" value="NZ_JACHVA010000053.1"/>
</dbReference>
<dbReference type="InterPro" id="IPR027417">
    <property type="entry name" value="P-loop_NTPase"/>
</dbReference>
<dbReference type="EMBL" id="JACHVA010000053">
    <property type="protein sequence ID" value="MBC2601572.1"/>
    <property type="molecule type" value="Genomic_DNA"/>
</dbReference>
<comment type="subcellular location">
    <subcellularLocation>
        <location evidence="5">Cytoplasm</location>
    </subcellularLocation>
    <text evidence="5">May associate with membranes.</text>
</comment>
<protein>
    <recommendedName>
        <fullName evidence="5">GTPase HflX</fullName>
    </recommendedName>
    <alternativeName>
        <fullName evidence="5">GTP-binding protein HflX</fullName>
    </alternativeName>
</protein>
<sequence>MIEVREKPKLVERAFLVGITSPEQTDEHTELLLDELASLVETLEIGVNGRTVIHLSKPQPKLMVGKGKAEEILAEARALDCDVIIFDQELSPSQQRNWERMAEKFLVIDRQEIILDIFGERASTKEARLQIELARMEYSLPRLRRAWTHLGRQRGGVMQRGEGETQLEVDQRLVRKRIQRMRAQLEIVRRQRETQRKRRRSLPVPTGAIVGYTNAGKSSLLNALTESDVLAEDKLFATLDPTSRRLSLPNGQNLVLTDTVGFVRNLPHRLVEAFKATLEEAVVSDFLLHVVDVRSAELEEHKETTESVLEELHALDKPTVLVFNKIDGEVDPATISYWRSRYPEAHFVSARTGEGLGALKERMVDLVQQGIRPMKLLIPHDRYDLVHFLHEIGAVDKESYEDEGVLIRGNIPEKQVARVTDFALAGT</sequence>
<dbReference type="InterPro" id="IPR032305">
    <property type="entry name" value="GTP-bd_M"/>
</dbReference>
<proteinExistence type="inferred from homology"/>
<feature type="binding site" evidence="7">
    <location>
        <position position="238"/>
    </location>
    <ligand>
        <name>Mg(2+)</name>
        <dbReference type="ChEBI" id="CHEBI:18420"/>
    </ligand>
</feature>
<dbReference type="AlphaFoldDB" id="A0A7X1AX70"/>
<evidence type="ECO:0000256" key="1">
    <source>
        <dbReference type="ARBA" id="ARBA00022723"/>
    </source>
</evidence>
<comment type="function">
    <text evidence="5">GTPase that associates with the 50S ribosomal subunit and may have a role during protein synthesis or ribosome biogenesis.</text>
</comment>
<dbReference type="GO" id="GO:0046872">
    <property type="term" value="F:metal ion binding"/>
    <property type="evidence" value="ECO:0007669"/>
    <property type="project" value="UniProtKB-KW"/>
</dbReference>
<dbReference type="HAMAP" id="MF_00900">
    <property type="entry name" value="GTPase_HflX"/>
    <property type="match status" value="1"/>
</dbReference>
<evidence type="ECO:0000259" key="8">
    <source>
        <dbReference type="PROSITE" id="PS51705"/>
    </source>
</evidence>
<dbReference type="GO" id="GO:0043022">
    <property type="term" value="F:ribosome binding"/>
    <property type="evidence" value="ECO:0007669"/>
    <property type="project" value="TreeGrafter"/>
</dbReference>
<dbReference type="Pfam" id="PF13167">
    <property type="entry name" value="GTP-bdg_N"/>
    <property type="match status" value="1"/>
</dbReference>
<dbReference type="PANTHER" id="PTHR10229">
    <property type="entry name" value="GTP-BINDING PROTEIN HFLX"/>
    <property type="match status" value="1"/>
</dbReference>
<feature type="binding site" evidence="6">
    <location>
        <begin position="349"/>
        <end position="351"/>
    </location>
    <ligand>
        <name>GTP</name>
        <dbReference type="ChEBI" id="CHEBI:37565"/>
    </ligand>
</feature>
<dbReference type="NCBIfam" id="TIGR03156">
    <property type="entry name" value="GTP_HflX"/>
    <property type="match status" value="1"/>
</dbReference>
<dbReference type="Pfam" id="PF01926">
    <property type="entry name" value="MMR_HSR1"/>
    <property type="match status" value="1"/>
</dbReference>
<evidence type="ECO:0000256" key="2">
    <source>
        <dbReference type="ARBA" id="ARBA00022741"/>
    </source>
</evidence>
<dbReference type="SUPFAM" id="SSF52540">
    <property type="entry name" value="P-loop containing nucleoside triphosphate hydrolases"/>
    <property type="match status" value="1"/>
</dbReference>
<dbReference type="GO" id="GO:0005737">
    <property type="term" value="C:cytoplasm"/>
    <property type="evidence" value="ECO:0007669"/>
    <property type="project" value="UniProtKB-SubCell"/>
</dbReference>
<organism evidence="9 10">
    <name type="scientific">Puniceicoccus vermicola</name>
    <dbReference type="NCBI Taxonomy" id="388746"/>
    <lineage>
        <taxon>Bacteria</taxon>
        <taxon>Pseudomonadati</taxon>
        <taxon>Verrucomicrobiota</taxon>
        <taxon>Opitutia</taxon>
        <taxon>Puniceicoccales</taxon>
        <taxon>Puniceicoccaceae</taxon>
        <taxon>Puniceicoccus</taxon>
    </lineage>
</organism>
<dbReference type="InterPro" id="IPR030394">
    <property type="entry name" value="G_HFLX_dom"/>
</dbReference>
<dbReference type="Gene3D" id="3.40.50.11060">
    <property type="entry name" value="GTPase HflX, N-terminal domain"/>
    <property type="match status" value="1"/>
</dbReference>
<comment type="similarity">
    <text evidence="5">Belongs to the TRAFAC class OBG-HflX-like GTPase superfamily. HflX GTPase family.</text>
</comment>